<dbReference type="AlphaFoldDB" id="A0A0B3VYF6"/>
<comment type="caution">
    <text evidence="1">The sequence shown here is derived from an EMBL/GenBank/DDBJ whole genome shotgun (WGS) entry which is preliminary data.</text>
</comment>
<sequence>MEIRELDLETRNKIYSHTKSILRKYQKGIVTGKLTADKFAKNILCDDYINHLLSEDLLNEEDFKSSYIEYINTLIDMQNENLSTCRKRKKEKKKVLPPNISQKLKLKNLLHNEGYDLVIPIQYLNGNDMDSIIEYIETGDIELGNERIYNYIRKTNLS</sequence>
<organism evidence="1 2">
    <name type="scientific">Terrisporobacter othiniensis</name>
    <dbReference type="NCBI Taxonomy" id="1577792"/>
    <lineage>
        <taxon>Bacteria</taxon>
        <taxon>Bacillati</taxon>
        <taxon>Bacillota</taxon>
        <taxon>Clostridia</taxon>
        <taxon>Peptostreptococcales</taxon>
        <taxon>Peptostreptococcaceae</taxon>
        <taxon>Terrisporobacter</taxon>
    </lineage>
</organism>
<evidence type="ECO:0000313" key="1">
    <source>
        <dbReference type="EMBL" id="KHS57734.1"/>
    </source>
</evidence>
<dbReference type="OrthoDB" id="1951844at2"/>
<dbReference type="RefSeq" id="WP_039679016.1">
    <property type="nucleotide sequence ID" value="NZ_JAWGXO010000002.1"/>
</dbReference>
<dbReference type="EMBL" id="JWHR01000064">
    <property type="protein sequence ID" value="KHS57734.1"/>
    <property type="molecule type" value="Genomic_DNA"/>
</dbReference>
<keyword evidence="2" id="KW-1185">Reference proteome</keyword>
<evidence type="ECO:0000313" key="2">
    <source>
        <dbReference type="Proteomes" id="UP000031189"/>
    </source>
</evidence>
<dbReference type="Proteomes" id="UP000031189">
    <property type="component" value="Unassembled WGS sequence"/>
</dbReference>
<reference evidence="1 2" key="1">
    <citation type="submission" date="2014-12" db="EMBL/GenBank/DDBJ databases">
        <title>Draft genome sequence of Terrisporobacter sp. 08-306576, isolated from the blood culture of a bacteremia patient.</title>
        <authorList>
            <person name="Lund L.C."/>
            <person name="Sydenham T.V."/>
            <person name="Hogh S.V."/>
            <person name="Skov M.N."/>
            <person name="Kemp M."/>
            <person name="Justesen U.S."/>
        </authorList>
    </citation>
    <scope>NUCLEOTIDE SEQUENCE [LARGE SCALE GENOMIC DNA]</scope>
    <source>
        <strain evidence="1 2">08-306576</strain>
    </source>
</reference>
<accession>A0A0B3VYF6</accession>
<name>A0A0B3VYF6_9FIRM</name>
<protein>
    <submittedName>
        <fullName evidence="1">Uncharacterized protein</fullName>
    </submittedName>
</protein>
<proteinExistence type="predicted"/>
<gene>
    <name evidence="1" type="ORF">QX51_06080</name>
</gene>